<feature type="transmembrane region" description="Helical" evidence="2">
    <location>
        <begin position="410"/>
        <end position="433"/>
    </location>
</feature>
<feature type="compositionally biased region" description="Polar residues" evidence="1">
    <location>
        <begin position="494"/>
        <end position="503"/>
    </location>
</feature>
<dbReference type="RefSeq" id="XP_014148992.1">
    <property type="nucleotide sequence ID" value="XM_014293517.1"/>
</dbReference>
<evidence type="ECO:0000313" key="4">
    <source>
        <dbReference type="Proteomes" id="UP000054560"/>
    </source>
</evidence>
<dbReference type="Proteomes" id="UP000054560">
    <property type="component" value="Unassembled WGS sequence"/>
</dbReference>
<protein>
    <submittedName>
        <fullName evidence="3">Uncharacterized protein</fullName>
    </submittedName>
</protein>
<feature type="transmembrane region" description="Helical" evidence="2">
    <location>
        <begin position="262"/>
        <end position="285"/>
    </location>
</feature>
<proteinExistence type="predicted"/>
<reference evidence="3 4" key="1">
    <citation type="submission" date="2011-02" db="EMBL/GenBank/DDBJ databases">
        <title>The Genome Sequence of Sphaeroforma arctica JP610.</title>
        <authorList>
            <consortium name="The Broad Institute Genome Sequencing Platform"/>
            <person name="Russ C."/>
            <person name="Cuomo C."/>
            <person name="Young S.K."/>
            <person name="Zeng Q."/>
            <person name="Gargeya S."/>
            <person name="Alvarado L."/>
            <person name="Berlin A."/>
            <person name="Chapman S.B."/>
            <person name="Chen Z."/>
            <person name="Freedman E."/>
            <person name="Gellesch M."/>
            <person name="Goldberg J."/>
            <person name="Griggs A."/>
            <person name="Gujja S."/>
            <person name="Heilman E."/>
            <person name="Heiman D."/>
            <person name="Howarth C."/>
            <person name="Mehta T."/>
            <person name="Neiman D."/>
            <person name="Pearson M."/>
            <person name="Roberts A."/>
            <person name="Saif S."/>
            <person name="Shea T."/>
            <person name="Shenoy N."/>
            <person name="Sisk P."/>
            <person name="Stolte C."/>
            <person name="Sykes S."/>
            <person name="White J."/>
            <person name="Yandava C."/>
            <person name="Burger G."/>
            <person name="Gray M.W."/>
            <person name="Holland P.W.H."/>
            <person name="King N."/>
            <person name="Lang F.B.F."/>
            <person name="Roger A.J."/>
            <person name="Ruiz-Trillo I."/>
            <person name="Haas B."/>
            <person name="Nusbaum C."/>
            <person name="Birren B."/>
        </authorList>
    </citation>
    <scope>NUCLEOTIDE SEQUENCE [LARGE SCALE GENOMIC DNA]</scope>
    <source>
        <strain evidence="3 4">JP610</strain>
    </source>
</reference>
<keyword evidence="2" id="KW-0812">Transmembrane</keyword>
<evidence type="ECO:0000256" key="2">
    <source>
        <dbReference type="SAM" id="Phobius"/>
    </source>
</evidence>
<feature type="transmembrane region" description="Helical" evidence="2">
    <location>
        <begin position="378"/>
        <end position="398"/>
    </location>
</feature>
<sequence length="777" mass="84866">MIQQSSRGGSSDDVVKCVTNSLCEDDFSLPSQPQTLSAYPSRLHAPAVRARSCSESLARGTGRPQAGTGSMESFAYVSKGGRLTPQVGRPSASLAGRTESATLMEGSCVSEDGTRRCSSKTESLLRPEYQSNNPFVLLKYIYKTRQITGHEYKVLSFYLFVISVAYNLIVYWLAFAVIVQNTQVTDANKNVLVYVSAAVLLHLILQILVSGGYCVYNHKRPLPKSRMVIHMTLCTVLALVVPCMTYLIMLCNLRIVQFGWKYTPLVVMCIGQLVLNVLIGLQVCRQRVIYHLFVESLYTPTLSTHIYEYTLGAILVLAVLCLVPFVFITLHYGESAAMWIPLIPCLEELILVFVLMYYTYISRNVKESFSDWRANMRVGAVITSATILNYVLSVHVLAPNTLDLVSPTNVAYIILPMYLTLFTLGVCLLDIFLMITLITAFQLNIQGTLDPSHTVLNGWEKVVAEEDRNKGTDSLTMSNCIFVQNQSNMNMGRRVSMSSTTPTVHEEPHGPDGSVLGPINSGDGKTLNPRGRAVTSSLEAGVNRHGGGGDCGEGSSCSKNRIREVINRNKSEGECRCMCRNKGSYCTLNCHQHCHSYDDIIRGPTSRECDPQRVNDKCKPTNEQRKPCADNAACIREGCVTANNIVSSTNGTPIHRGSTTSNGSSSMHSLVRCGGKSRSQDDPDGCAEACGDSTASGPPHSERCKGGVSNSECMLSYKESTSSNGTIHSVVRIGGSQSIEFMRAADNSVDTSVIYEDQETTSGVSNPMEPVISDKGT</sequence>
<dbReference type="AlphaFoldDB" id="A0A0L0FED0"/>
<keyword evidence="2" id="KW-0472">Membrane</keyword>
<feature type="transmembrane region" description="Helical" evidence="2">
    <location>
        <begin position="155"/>
        <end position="179"/>
    </location>
</feature>
<dbReference type="EMBL" id="KQ243855">
    <property type="protein sequence ID" value="KNC75090.1"/>
    <property type="molecule type" value="Genomic_DNA"/>
</dbReference>
<feature type="region of interest" description="Disordered" evidence="1">
    <location>
        <begin position="757"/>
        <end position="777"/>
    </location>
</feature>
<name>A0A0L0FED0_9EUKA</name>
<feature type="region of interest" description="Disordered" evidence="1">
    <location>
        <begin position="494"/>
        <end position="518"/>
    </location>
</feature>
<evidence type="ECO:0000313" key="3">
    <source>
        <dbReference type="EMBL" id="KNC75090.1"/>
    </source>
</evidence>
<feature type="transmembrane region" description="Helical" evidence="2">
    <location>
        <begin position="306"/>
        <end position="330"/>
    </location>
</feature>
<feature type="region of interest" description="Disordered" evidence="1">
    <location>
        <begin position="650"/>
        <end position="705"/>
    </location>
</feature>
<accession>A0A0L0FED0</accession>
<feature type="transmembrane region" description="Helical" evidence="2">
    <location>
        <begin position="191"/>
        <end position="216"/>
    </location>
</feature>
<organism evidence="3 4">
    <name type="scientific">Sphaeroforma arctica JP610</name>
    <dbReference type="NCBI Taxonomy" id="667725"/>
    <lineage>
        <taxon>Eukaryota</taxon>
        <taxon>Ichthyosporea</taxon>
        <taxon>Ichthyophonida</taxon>
        <taxon>Sphaeroforma</taxon>
    </lineage>
</organism>
<dbReference type="GeneID" id="25912882"/>
<feature type="compositionally biased region" description="Low complexity" evidence="1">
    <location>
        <begin position="657"/>
        <end position="666"/>
    </location>
</feature>
<evidence type="ECO:0000256" key="1">
    <source>
        <dbReference type="SAM" id="MobiDB-lite"/>
    </source>
</evidence>
<gene>
    <name evidence="3" type="ORF">SARC_12378</name>
</gene>
<feature type="transmembrane region" description="Helical" evidence="2">
    <location>
        <begin position="336"/>
        <end position="358"/>
    </location>
</feature>
<feature type="transmembrane region" description="Helical" evidence="2">
    <location>
        <begin position="228"/>
        <end position="250"/>
    </location>
</feature>
<keyword evidence="4" id="KW-1185">Reference proteome</keyword>
<keyword evidence="2" id="KW-1133">Transmembrane helix</keyword>